<protein>
    <submittedName>
        <fullName evidence="1">Uncharacterized protein</fullName>
    </submittedName>
</protein>
<dbReference type="EMBL" id="AQPX01000017">
    <property type="protein sequence ID" value="EON72657.1"/>
    <property type="molecule type" value="Genomic_DNA"/>
</dbReference>
<dbReference type="AlphaFoldDB" id="R7ZEW1"/>
<gene>
    <name evidence="1" type="ORF">H131_10968</name>
</gene>
<name>R7ZEW1_LYSSH</name>
<evidence type="ECO:0000313" key="2">
    <source>
        <dbReference type="Proteomes" id="UP000013911"/>
    </source>
</evidence>
<comment type="caution">
    <text evidence="1">The sequence shown here is derived from an EMBL/GenBank/DDBJ whole genome shotgun (WGS) entry which is preliminary data.</text>
</comment>
<sequence length="86" mass="10240">MFSREEVETLLKQPQTKRSATQVEKEQFFLKLAQQLPMSKELAEILTKREQLQLFVDVENDNHDSFQLKCLDNPYSVKDSYFVRLE</sequence>
<dbReference type="HOGENOM" id="CLU_2494164_0_0_9"/>
<dbReference type="Proteomes" id="UP000013911">
    <property type="component" value="Unassembled WGS sequence"/>
</dbReference>
<reference evidence="1 2" key="1">
    <citation type="submission" date="2013-04" db="EMBL/GenBank/DDBJ databases">
        <title>Draft genome of the heavy metal tolerant bacterium Lysinibacillus sphaericus strain OT4b.31.</title>
        <authorList>
            <person name="Pena-Montenegro T.D."/>
            <person name="Dussan J."/>
        </authorList>
    </citation>
    <scope>NUCLEOTIDE SEQUENCE [LARGE SCALE GENOMIC DNA]</scope>
    <source>
        <strain evidence="1 2">OT4b.31</strain>
    </source>
</reference>
<dbReference type="eggNOG" id="ENOG5030C8D">
    <property type="taxonomic scope" value="Bacteria"/>
</dbReference>
<evidence type="ECO:0000313" key="1">
    <source>
        <dbReference type="EMBL" id="EON72657.1"/>
    </source>
</evidence>
<proteinExistence type="predicted"/>
<dbReference type="RefSeq" id="WP_010859142.1">
    <property type="nucleotide sequence ID" value="NZ_KB933398.1"/>
</dbReference>
<accession>R7ZEW1</accession>
<dbReference type="PATRIC" id="fig|1285586.5.peg.2222"/>
<organism evidence="1 2">
    <name type="scientific">Lysinibacillus sphaericus OT4b.31</name>
    <dbReference type="NCBI Taxonomy" id="1285586"/>
    <lineage>
        <taxon>Bacteria</taxon>
        <taxon>Bacillati</taxon>
        <taxon>Bacillota</taxon>
        <taxon>Bacilli</taxon>
        <taxon>Bacillales</taxon>
        <taxon>Bacillaceae</taxon>
        <taxon>Lysinibacillus</taxon>
    </lineage>
</organism>